<evidence type="ECO:0000313" key="3">
    <source>
        <dbReference type="EMBL" id="KAH3740064.1"/>
    </source>
</evidence>
<gene>
    <name evidence="3" type="ORF">DPMN_046759</name>
</gene>
<evidence type="ECO:0000256" key="2">
    <source>
        <dbReference type="SAM" id="Phobius"/>
    </source>
</evidence>
<keyword evidence="4" id="KW-1185">Reference proteome</keyword>
<feature type="transmembrane region" description="Helical" evidence="2">
    <location>
        <begin position="36"/>
        <end position="58"/>
    </location>
</feature>
<keyword evidence="2" id="KW-0472">Membrane</keyword>
<accession>A0A9D4I0U8</accession>
<evidence type="ECO:0000256" key="1">
    <source>
        <dbReference type="SAM" id="MobiDB-lite"/>
    </source>
</evidence>
<feature type="region of interest" description="Disordered" evidence="1">
    <location>
        <begin position="66"/>
        <end position="122"/>
    </location>
</feature>
<dbReference type="EMBL" id="JAIWYP010000011">
    <property type="protein sequence ID" value="KAH3740064.1"/>
    <property type="molecule type" value="Genomic_DNA"/>
</dbReference>
<protein>
    <submittedName>
        <fullName evidence="3">Uncharacterized protein</fullName>
    </submittedName>
</protein>
<dbReference type="Proteomes" id="UP000828390">
    <property type="component" value="Unassembled WGS sequence"/>
</dbReference>
<reference evidence="3" key="2">
    <citation type="submission" date="2020-11" db="EMBL/GenBank/DDBJ databases">
        <authorList>
            <person name="McCartney M.A."/>
            <person name="Auch B."/>
            <person name="Kono T."/>
            <person name="Mallez S."/>
            <person name="Becker A."/>
            <person name="Gohl D.M."/>
            <person name="Silverstein K.A.T."/>
            <person name="Koren S."/>
            <person name="Bechman K.B."/>
            <person name="Herman A."/>
            <person name="Abrahante J.E."/>
            <person name="Garbe J."/>
        </authorList>
    </citation>
    <scope>NUCLEOTIDE SEQUENCE</scope>
    <source>
        <strain evidence="3">Duluth1</strain>
        <tissue evidence="3">Whole animal</tissue>
    </source>
</reference>
<feature type="compositionally biased region" description="Basic and acidic residues" evidence="1">
    <location>
        <begin position="66"/>
        <end position="91"/>
    </location>
</feature>
<evidence type="ECO:0000313" key="4">
    <source>
        <dbReference type="Proteomes" id="UP000828390"/>
    </source>
</evidence>
<comment type="caution">
    <text evidence="3">The sequence shown here is derived from an EMBL/GenBank/DDBJ whole genome shotgun (WGS) entry which is preliminary data.</text>
</comment>
<organism evidence="3 4">
    <name type="scientific">Dreissena polymorpha</name>
    <name type="common">Zebra mussel</name>
    <name type="synonym">Mytilus polymorpha</name>
    <dbReference type="NCBI Taxonomy" id="45954"/>
    <lineage>
        <taxon>Eukaryota</taxon>
        <taxon>Metazoa</taxon>
        <taxon>Spiralia</taxon>
        <taxon>Lophotrochozoa</taxon>
        <taxon>Mollusca</taxon>
        <taxon>Bivalvia</taxon>
        <taxon>Autobranchia</taxon>
        <taxon>Heteroconchia</taxon>
        <taxon>Euheterodonta</taxon>
        <taxon>Imparidentia</taxon>
        <taxon>Neoheterodontei</taxon>
        <taxon>Myida</taxon>
        <taxon>Dreissenoidea</taxon>
        <taxon>Dreissenidae</taxon>
        <taxon>Dreissena</taxon>
    </lineage>
</organism>
<name>A0A9D4I0U8_DREPO</name>
<keyword evidence="2" id="KW-1133">Transmembrane helix</keyword>
<keyword evidence="2" id="KW-0812">Transmembrane</keyword>
<reference evidence="3" key="1">
    <citation type="journal article" date="2019" name="bioRxiv">
        <title>The Genome of the Zebra Mussel, Dreissena polymorpha: A Resource for Invasive Species Research.</title>
        <authorList>
            <person name="McCartney M.A."/>
            <person name="Auch B."/>
            <person name="Kono T."/>
            <person name="Mallez S."/>
            <person name="Zhang Y."/>
            <person name="Obille A."/>
            <person name="Becker A."/>
            <person name="Abrahante J.E."/>
            <person name="Garbe J."/>
            <person name="Badalamenti J.P."/>
            <person name="Herman A."/>
            <person name="Mangelson H."/>
            <person name="Liachko I."/>
            <person name="Sullivan S."/>
            <person name="Sone E.D."/>
            <person name="Koren S."/>
            <person name="Silverstein K.A.T."/>
            <person name="Beckman K.B."/>
            <person name="Gohl D.M."/>
        </authorList>
    </citation>
    <scope>NUCLEOTIDE SEQUENCE</scope>
    <source>
        <strain evidence="3">Duluth1</strain>
        <tissue evidence="3">Whole animal</tissue>
    </source>
</reference>
<proteinExistence type="predicted"/>
<dbReference type="AlphaFoldDB" id="A0A9D4I0U8"/>
<sequence length="134" mass="14596">MPPSDGPLNLSTIAGETGTGNMENSGFLELIEHQQLLLYIVCGLGGLMVLLLAVCIVCSCKEKSRRQQQEQLRRQQRRARETTVGRGRTGDELSVAAEPVRRRSRDMRNSGAHGNTTMMTAIGQPGRGMLTIAS</sequence>